<dbReference type="Proteomes" id="UP000005337">
    <property type="component" value="Unassembled WGS sequence"/>
</dbReference>
<comment type="caution">
    <text evidence="1">The sequence shown here is derived from an EMBL/GenBank/DDBJ whole genome shotgun (WGS) entry which is preliminary data.</text>
</comment>
<evidence type="ECO:0000313" key="1">
    <source>
        <dbReference type="EMBL" id="EDT13498.1"/>
    </source>
</evidence>
<accession>B1BXT8</accession>
<proteinExistence type="predicted"/>
<dbReference type="AlphaFoldDB" id="B1BXT8"/>
<reference evidence="1 2" key="1">
    <citation type="submission" date="2007-07" db="EMBL/GenBank/DDBJ databases">
        <title>Annotation of Clostridium perfringens E str. JGS1987.</title>
        <authorList>
            <person name="Paulsen I."/>
            <person name="Sebastian Y."/>
        </authorList>
    </citation>
    <scope>NUCLEOTIDE SEQUENCE [LARGE SCALE GENOMIC DNA]</scope>
    <source>
        <strain evidence="2">E str. JGS1987</strain>
    </source>
</reference>
<dbReference type="EMBL" id="ABDW01000050">
    <property type="protein sequence ID" value="EDT13498.1"/>
    <property type="molecule type" value="Genomic_DNA"/>
</dbReference>
<protein>
    <submittedName>
        <fullName evidence="1">Uncharacterized protein</fullName>
    </submittedName>
</protein>
<name>B1BXT8_CLOPF</name>
<evidence type="ECO:0000313" key="2">
    <source>
        <dbReference type="Proteomes" id="UP000005337"/>
    </source>
</evidence>
<sequence length="162" mass="19322">MRGVLKINLVKTRDDLEREAPRLKKEWIQKIDSIDNANRKYVLVFEDLIFEADNEQDIASRLIRDYIETDDRNMQLLFRIDFARALSMYSIMNGINVEVYNNGKKVRDNYAVSEDDPDYEKDYEIPDIILDVFDEFTLFKGLNELKYANIYYKSDDGEYKLF</sequence>
<gene>
    <name evidence="1" type="ORF">AC3_A0726</name>
</gene>
<organism evidence="1 2">
    <name type="scientific">Clostridium perfringens E str. JGS1987</name>
    <dbReference type="NCBI Taxonomy" id="451755"/>
    <lineage>
        <taxon>Bacteria</taxon>
        <taxon>Bacillati</taxon>
        <taxon>Bacillota</taxon>
        <taxon>Clostridia</taxon>
        <taxon>Eubacteriales</taxon>
        <taxon>Clostridiaceae</taxon>
        <taxon>Clostridium</taxon>
    </lineage>
</organism>